<dbReference type="EMBL" id="JACSQV010000008">
    <property type="protein sequence ID" value="MBD7918827.1"/>
    <property type="molecule type" value="Genomic_DNA"/>
</dbReference>
<dbReference type="PANTHER" id="PTHR38567:SF1">
    <property type="entry name" value="DUF4291 DOMAIN-CONTAINING PROTEIN"/>
    <property type="match status" value="1"/>
</dbReference>
<evidence type="ECO:0000256" key="1">
    <source>
        <dbReference type="SAM" id="MobiDB-lite"/>
    </source>
</evidence>
<dbReference type="PANTHER" id="PTHR38567">
    <property type="entry name" value="DUF4291 DOMAIN-CONTAINING PROTEIN"/>
    <property type="match status" value="1"/>
</dbReference>
<protein>
    <submittedName>
        <fullName evidence="2">DUF4291 domain-containing protein</fullName>
    </submittedName>
</protein>
<feature type="region of interest" description="Disordered" evidence="1">
    <location>
        <begin position="1"/>
        <end position="57"/>
    </location>
</feature>
<proteinExistence type="predicted"/>
<sequence length="251" mass="27554">MGEPVRASVAGCRTRPLPRSEPGAVDRPSVHSGGREPGRIQRGTDGDSVTSTARPPERQIRAVFDGETITVYQAYSAAIAVPAAASGSLLGTPFSLNRMTWVKPSFLWMMYRSGWATKPGQEHVLAIRMSRAGFEDALAMACLSHFDPDAYADRETWSRRKEASPVRVQWDPERDITLGPLPWRAIQIGLAGEAARLFAQDWTVQITDITEHVRQVHELVVSGRRDAAVEQLPDERPYPLAGDLAQVIGAT</sequence>
<accession>A0ABR8QEG1</accession>
<organism evidence="2 3">
    <name type="scientific">Cellulomonas avistercoris</name>
    <dbReference type="NCBI Taxonomy" id="2762242"/>
    <lineage>
        <taxon>Bacteria</taxon>
        <taxon>Bacillati</taxon>
        <taxon>Actinomycetota</taxon>
        <taxon>Actinomycetes</taxon>
        <taxon>Micrococcales</taxon>
        <taxon>Cellulomonadaceae</taxon>
        <taxon>Cellulomonas</taxon>
    </lineage>
</organism>
<comment type="caution">
    <text evidence="2">The sequence shown here is derived from an EMBL/GenBank/DDBJ whole genome shotgun (WGS) entry which is preliminary data.</text>
</comment>
<dbReference type="Proteomes" id="UP000604241">
    <property type="component" value="Unassembled WGS sequence"/>
</dbReference>
<feature type="compositionally biased region" description="Basic and acidic residues" evidence="1">
    <location>
        <begin position="33"/>
        <end position="45"/>
    </location>
</feature>
<keyword evidence="3" id="KW-1185">Reference proteome</keyword>
<gene>
    <name evidence="2" type="ORF">H9657_11140</name>
</gene>
<evidence type="ECO:0000313" key="2">
    <source>
        <dbReference type="EMBL" id="MBD7918827.1"/>
    </source>
</evidence>
<dbReference type="Pfam" id="PF14124">
    <property type="entry name" value="DUF4291"/>
    <property type="match status" value="1"/>
</dbReference>
<name>A0ABR8QEG1_9CELL</name>
<evidence type="ECO:0000313" key="3">
    <source>
        <dbReference type="Proteomes" id="UP000604241"/>
    </source>
</evidence>
<dbReference type="InterPro" id="IPR025633">
    <property type="entry name" value="DUF4291"/>
</dbReference>
<reference evidence="2 3" key="1">
    <citation type="submission" date="2020-08" db="EMBL/GenBank/DDBJ databases">
        <title>A Genomic Blueprint of the Chicken Gut Microbiome.</title>
        <authorList>
            <person name="Gilroy R."/>
            <person name="Ravi A."/>
            <person name="Getino M."/>
            <person name="Pursley I."/>
            <person name="Horton D.L."/>
            <person name="Alikhan N.-F."/>
            <person name="Baker D."/>
            <person name="Gharbi K."/>
            <person name="Hall N."/>
            <person name="Watson M."/>
            <person name="Adriaenssens E.M."/>
            <person name="Foster-Nyarko E."/>
            <person name="Jarju S."/>
            <person name="Secka A."/>
            <person name="Antonio M."/>
            <person name="Oren A."/>
            <person name="Chaudhuri R."/>
            <person name="La Ragione R.M."/>
            <person name="Hildebrand F."/>
            <person name="Pallen M.J."/>
        </authorList>
    </citation>
    <scope>NUCLEOTIDE SEQUENCE [LARGE SCALE GENOMIC DNA]</scope>
    <source>
        <strain evidence="2 3">Sa3CUA2</strain>
    </source>
</reference>